<dbReference type="Proteomes" id="UP000320386">
    <property type="component" value="Chromosome"/>
</dbReference>
<organism evidence="3 4">
    <name type="scientific">Mucisphaera calidilacus</name>
    <dbReference type="NCBI Taxonomy" id="2527982"/>
    <lineage>
        <taxon>Bacteria</taxon>
        <taxon>Pseudomonadati</taxon>
        <taxon>Planctomycetota</taxon>
        <taxon>Phycisphaerae</taxon>
        <taxon>Phycisphaerales</taxon>
        <taxon>Phycisphaeraceae</taxon>
        <taxon>Mucisphaera</taxon>
    </lineage>
</organism>
<name>A0A518BWJ9_9BACT</name>
<dbReference type="RefSeq" id="WP_236254756.1">
    <property type="nucleotide sequence ID" value="NZ_CP036280.1"/>
</dbReference>
<feature type="transmembrane region" description="Helical" evidence="1">
    <location>
        <begin position="32"/>
        <end position="50"/>
    </location>
</feature>
<feature type="transmembrane region" description="Helical" evidence="1">
    <location>
        <begin position="6"/>
        <end position="25"/>
    </location>
</feature>
<dbReference type="Gene3D" id="3.90.70.10">
    <property type="entry name" value="Cysteine proteinases"/>
    <property type="match status" value="1"/>
</dbReference>
<dbReference type="AlphaFoldDB" id="A0A518BWJ9"/>
<dbReference type="Pfam" id="PF03412">
    <property type="entry name" value="Peptidase_C39"/>
    <property type="match status" value="1"/>
</dbReference>
<sequence length="299" mass="32791">MDGSSVWFLAILILSVATWFLGVQIARKRPDISDALIIGGLVGLGVWAWLMHRPDVGTQLIPTRVLAYLEGVGSVPLFMLLVGAAFGRSRSTREGGFTAMAGMLGMVYLFYGGWWMLQSTPAHAFGGQSRTPAVMQTHDYSCVAASCTTTLRLVGIQTSEAEMAELTMTRPGSGSTLIRAAHAMSRKMGDQAEVAIVEMPYEHLDTMPMPAMTPLRFESSRYHMVTLLRVGDRGVWLLDPVDGLVYMAEPTFRGVYQRRLLILGPASPTMLARADAKIDRLLRMVHALRRDTLAQKTGT</sequence>
<dbReference type="InterPro" id="IPR005074">
    <property type="entry name" value="Peptidase_C39"/>
</dbReference>
<keyword evidence="1" id="KW-0812">Transmembrane</keyword>
<dbReference type="EMBL" id="CP036280">
    <property type="protein sequence ID" value="QDU71347.1"/>
    <property type="molecule type" value="Genomic_DNA"/>
</dbReference>
<dbReference type="KEGG" id="mcad:Pan265_11960"/>
<feature type="domain" description="Peptidase C39" evidence="2">
    <location>
        <begin position="136"/>
        <end position="263"/>
    </location>
</feature>
<proteinExistence type="predicted"/>
<feature type="transmembrane region" description="Helical" evidence="1">
    <location>
        <begin position="65"/>
        <end position="86"/>
    </location>
</feature>
<evidence type="ECO:0000313" key="4">
    <source>
        <dbReference type="Proteomes" id="UP000320386"/>
    </source>
</evidence>
<evidence type="ECO:0000313" key="3">
    <source>
        <dbReference type="EMBL" id="QDU71347.1"/>
    </source>
</evidence>
<dbReference type="GO" id="GO:0005524">
    <property type="term" value="F:ATP binding"/>
    <property type="evidence" value="ECO:0007669"/>
    <property type="project" value="InterPro"/>
</dbReference>
<reference evidence="3 4" key="1">
    <citation type="submission" date="2019-02" db="EMBL/GenBank/DDBJ databases">
        <title>Deep-cultivation of Planctomycetes and their phenomic and genomic characterization uncovers novel biology.</title>
        <authorList>
            <person name="Wiegand S."/>
            <person name="Jogler M."/>
            <person name="Boedeker C."/>
            <person name="Pinto D."/>
            <person name="Vollmers J."/>
            <person name="Rivas-Marin E."/>
            <person name="Kohn T."/>
            <person name="Peeters S.H."/>
            <person name="Heuer A."/>
            <person name="Rast P."/>
            <person name="Oberbeckmann S."/>
            <person name="Bunk B."/>
            <person name="Jeske O."/>
            <person name="Meyerdierks A."/>
            <person name="Storesund J.E."/>
            <person name="Kallscheuer N."/>
            <person name="Luecker S."/>
            <person name="Lage O.M."/>
            <person name="Pohl T."/>
            <person name="Merkel B.J."/>
            <person name="Hornburger P."/>
            <person name="Mueller R.-W."/>
            <person name="Bruemmer F."/>
            <person name="Labrenz M."/>
            <person name="Spormann A.M."/>
            <person name="Op den Camp H."/>
            <person name="Overmann J."/>
            <person name="Amann R."/>
            <person name="Jetten M.S.M."/>
            <person name="Mascher T."/>
            <person name="Medema M.H."/>
            <person name="Devos D.P."/>
            <person name="Kaster A.-K."/>
            <person name="Ovreas L."/>
            <person name="Rohde M."/>
            <person name="Galperin M.Y."/>
            <person name="Jogler C."/>
        </authorList>
    </citation>
    <scope>NUCLEOTIDE SEQUENCE [LARGE SCALE GENOMIC DNA]</scope>
    <source>
        <strain evidence="3 4">Pan265</strain>
    </source>
</reference>
<accession>A0A518BWJ9</accession>
<keyword evidence="4" id="KW-1185">Reference proteome</keyword>
<dbReference type="GO" id="GO:0006508">
    <property type="term" value="P:proteolysis"/>
    <property type="evidence" value="ECO:0007669"/>
    <property type="project" value="InterPro"/>
</dbReference>
<keyword evidence="1" id="KW-0472">Membrane</keyword>
<keyword evidence="1" id="KW-1133">Transmembrane helix</keyword>
<dbReference type="GO" id="GO:0008233">
    <property type="term" value="F:peptidase activity"/>
    <property type="evidence" value="ECO:0007669"/>
    <property type="project" value="InterPro"/>
</dbReference>
<gene>
    <name evidence="3" type="ORF">Pan265_11960</name>
</gene>
<dbReference type="GO" id="GO:0016020">
    <property type="term" value="C:membrane"/>
    <property type="evidence" value="ECO:0007669"/>
    <property type="project" value="InterPro"/>
</dbReference>
<evidence type="ECO:0000256" key="1">
    <source>
        <dbReference type="SAM" id="Phobius"/>
    </source>
</evidence>
<protein>
    <recommendedName>
        <fullName evidence="2">Peptidase C39 domain-containing protein</fullName>
    </recommendedName>
</protein>
<feature type="transmembrane region" description="Helical" evidence="1">
    <location>
        <begin position="98"/>
        <end position="117"/>
    </location>
</feature>
<evidence type="ECO:0000259" key="2">
    <source>
        <dbReference type="PROSITE" id="PS50990"/>
    </source>
</evidence>
<dbReference type="PROSITE" id="PS50990">
    <property type="entry name" value="PEPTIDASE_C39"/>
    <property type="match status" value="1"/>
</dbReference>